<evidence type="ECO:0000256" key="1">
    <source>
        <dbReference type="SAM" id="Phobius"/>
    </source>
</evidence>
<dbReference type="RefSeq" id="WP_123881410.1">
    <property type="nucleotide sequence ID" value="NZ_RPFZ01000001.1"/>
</dbReference>
<feature type="transmembrane region" description="Helical" evidence="1">
    <location>
        <begin position="24"/>
        <end position="45"/>
    </location>
</feature>
<dbReference type="AlphaFoldDB" id="A0A3N5CSS3"/>
<keyword evidence="1" id="KW-0472">Membrane</keyword>
<sequence>MSELNNNEFENDEERVSGGSKENVVRWVLAFSLLAVIVLLSIVWITGALTQGDTEEEITATGNVQSNETGPTDIDGVIIDDGVVDENATDETKQEDGLEVIEN</sequence>
<name>A0A3N5CSS3_9SPHN</name>
<gene>
    <name evidence="2" type="ORF">EG799_11710</name>
</gene>
<dbReference type="EMBL" id="RPFZ01000001">
    <property type="protein sequence ID" value="RPF72213.1"/>
    <property type="molecule type" value="Genomic_DNA"/>
</dbReference>
<comment type="caution">
    <text evidence="2">The sequence shown here is derived from an EMBL/GenBank/DDBJ whole genome shotgun (WGS) entry which is preliminary data.</text>
</comment>
<evidence type="ECO:0000313" key="3">
    <source>
        <dbReference type="Proteomes" id="UP000275232"/>
    </source>
</evidence>
<evidence type="ECO:0000313" key="2">
    <source>
        <dbReference type="EMBL" id="RPF72213.1"/>
    </source>
</evidence>
<keyword evidence="1" id="KW-0812">Transmembrane</keyword>
<protein>
    <submittedName>
        <fullName evidence="2">Uncharacterized protein</fullName>
    </submittedName>
</protein>
<accession>A0A3N5CSS3</accession>
<reference evidence="2 3" key="1">
    <citation type="submission" date="2018-11" db="EMBL/GenBank/DDBJ databases">
        <title>Erythrobacter spongiae sp. nov., isolated from a marine sponge.</title>
        <authorList>
            <person name="Zhuang L."/>
            <person name="Luo L."/>
        </authorList>
    </citation>
    <scope>NUCLEOTIDE SEQUENCE [LARGE SCALE GENOMIC DNA]</scope>
    <source>
        <strain evidence="2 3">HN-E23</strain>
    </source>
</reference>
<proteinExistence type="predicted"/>
<organism evidence="2 3">
    <name type="scientific">Aurantiacibacter spongiae</name>
    <dbReference type="NCBI Taxonomy" id="2488860"/>
    <lineage>
        <taxon>Bacteria</taxon>
        <taxon>Pseudomonadati</taxon>
        <taxon>Pseudomonadota</taxon>
        <taxon>Alphaproteobacteria</taxon>
        <taxon>Sphingomonadales</taxon>
        <taxon>Erythrobacteraceae</taxon>
        <taxon>Aurantiacibacter</taxon>
    </lineage>
</organism>
<dbReference type="Proteomes" id="UP000275232">
    <property type="component" value="Unassembled WGS sequence"/>
</dbReference>
<keyword evidence="1" id="KW-1133">Transmembrane helix</keyword>
<keyword evidence="3" id="KW-1185">Reference proteome</keyword>